<dbReference type="PIRSF" id="PIRSF005715">
    <property type="entry name" value="VPS45_Sec1"/>
    <property type="match status" value="1"/>
</dbReference>
<gene>
    <name evidence="2" type="ORF">TRSC58_03142</name>
</gene>
<accession>A0A061J2N0</accession>
<protein>
    <submittedName>
        <fullName evidence="2">Vacuolar protein sorting-associated protein</fullName>
    </submittedName>
</protein>
<dbReference type="OrthoDB" id="10266265at2759"/>
<name>A0A061J2N0_TRYRA</name>
<dbReference type="Gene3D" id="3.90.830.10">
    <property type="entry name" value="Syntaxin Binding Protein 1, Chain A, domain 2"/>
    <property type="match status" value="1"/>
</dbReference>
<dbReference type="VEuPathDB" id="TriTrypDB:TRSC58_03142"/>
<dbReference type="Gene3D" id="1.25.40.60">
    <property type="match status" value="1"/>
</dbReference>
<dbReference type="GO" id="GO:0016192">
    <property type="term" value="P:vesicle-mediated transport"/>
    <property type="evidence" value="ECO:0007669"/>
    <property type="project" value="InterPro"/>
</dbReference>
<dbReference type="EMBL" id="AUPL01003142">
    <property type="protein sequence ID" value="ESL09144.1"/>
    <property type="molecule type" value="Genomic_DNA"/>
</dbReference>
<dbReference type="PANTHER" id="PTHR11679">
    <property type="entry name" value="VESICLE PROTEIN SORTING-ASSOCIATED"/>
    <property type="match status" value="1"/>
</dbReference>
<dbReference type="InterPro" id="IPR036045">
    <property type="entry name" value="Sec1-like_sf"/>
</dbReference>
<dbReference type="InterPro" id="IPR043127">
    <property type="entry name" value="Sec-1-like_dom3a"/>
</dbReference>
<evidence type="ECO:0000313" key="3">
    <source>
        <dbReference type="Proteomes" id="UP000031737"/>
    </source>
</evidence>
<sequence length="576" mass="63910">MDSLSRMSNVTVPNFFSIVSEYVDHMLPEDNAMKVLLVDEVTLNIVSMACSQTLLLKKRVFLVCRVDEHRQRRVMKGMHCIVFIRPQPSSVAAVAEELQAAKYGSYAIHFSNAASPEMLDNLARADVDSLVNRVSEVFCDFEAHNADAFVSVVSPKALLPAFLSAVAVQRIAESIAATFVAWRRRPYVRFEQNSAFARRVAVELGDILSKNAELYNYKSKDALLLILDRRSDALTPLLTPWTYQAMLHEHIGLHHNRLQFSDGAVKEEYVFSQQDDPFFAANMFANWGELCGNVKAYVDTCKATLNIDRSTATMDEIKEFMQKLPQTKSLTGSVTKHATVVSHLSSIIKKRDLLAISLLEQDMIASTNANDHWNRLQAFAAKQHSGAVDTRDIFRLCLIYHLRYEKPNQPSHVAALLDGIEPHLASYLRKLTQYSGERPTDELFGATGVMASIVKTFVDAGNIYTQHEPVLKRTLLQLFSGRLSLDQYPYLTPPPTAVASSSQSQKQLNVRPKDVTAFMCGGFTYEEAALVNAINAGTAFAGSAANQLPQGGVRASIGGTAVLNSEMFLNLLSNHP</sequence>
<keyword evidence="3" id="KW-1185">Reference proteome</keyword>
<evidence type="ECO:0000256" key="1">
    <source>
        <dbReference type="ARBA" id="ARBA00009884"/>
    </source>
</evidence>
<dbReference type="Proteomes" id="UP000031737">
    <property type="component" value="Unassembled WGS sequence"/>
</dbReference>
<evidence type="ECO:0000313" key="2">
    <source>
        <dbReference type="EMBL" id="ESL09144.1"/>
    </source>
</evidence>
<dbReference type="AlphaFoldDB" id="A0A061J2N0"/>
<dbReference type="SUPFAM" id="SSF56815">
    <property type="entry name" value="Sec1/munc18-like (SM) proteins"/>
    <property type="match status" value="1"/>
</dbReference>
<comment type="caution">
    <text evidence="2">The sequence shown here is derived from an EMBL/GenBank/DDBJ whole genome shotgun (WGS) entry which is preliminary data.</text>
</comment>
<organism evidence="2 3">
    <name type="scientific">Trypanosoma rangeli SC58</name>
    <dbReference type="NCBI Taxonomy" id="429131"/>
    <lineage>
        <taxon>Eukaryota</taxon>
        <taxon>Discoba</taxon>
        <taxon>Euglenozoa</taxon>
        <taxon>Kinetoplastea</taxon>
        <taxon>Metakinetoplastina</taxon>
        <taxon>Trypanosomatida</taxon>
        <taxon>Trypanosomatidae</taxon>
        <taxon>Trypanosoma</taxon>
        <taxon>Herpetosoma</taxon>
    </lineage>
</organism>
<reference evidence="2 3" key="1">
    <citation type="submission" date="2013-07" db="EMBL/GenBank/DDBJ databases">
        <authorList>
            <person name="Stoco P.H."/>
            <person name="Wagner G."/>
            <person name="Gerber A."/>
            <person name="Zaha A."/>
            <person name="Thompson C."/>
            <person name="Bartholomeu D.C."/>
            <person name="Luckemeyer D.D."/>
            <person name="Bahia D."/>
            <person name="Loreto E."/>
            <person name="Prestes E.B."/>
            <person name="Lima F.M."/>
            <person name="Rodrigues-Luiz G."/>
            <person name="Vallejo G.A."/>
            <person name="Filho J.F."/>
            <person name="Monteiro K.M."/>
            <person name="Tyler K.M."/>
            <person name="de Almeida L.G."/>
            <person name="Ortiz M.F."/>
            <person name="Siervo M.A."/>
            <person name="de Moraes M.H."/>
            <person name="Cunha O.L."/>
            <person name="Mendonca-Neto R."/>
            <person name="Silva R."/>
            <person name="Teixeira S.M."/>
            <person name="Murta S.M."/>
            <person name="Sincero T.C."/>
            <person name="Mendes T.A."/>
            <person name="Urmenyi T.P."/>
            <person name="Silva V.G."/>
            <person name="da Rocha W.D."/>
            <person name="Andersson B."/>
            <person name="Romanha A.J."/>
            <person name="Steindel M."/>
            <person name="de Vasconcelos A.T."/>
            <person name="Grisard E.C."/>
        </authorList>
    </citation>
    <scope>NUCLEOTIDE SEQUENCE [LARGE SCALE GENOMIC DNA]</scope>
    <source>
        <strain evidence="2 3">SC58</strain>
    </source>
</reference>
<dbReference type="Gene3D" id="3.40.50.1910">
    <property type="match status" value="1"/>
</dbReference>
<proteinExistence type="inferred from homology"/>
<dbReference type="Gene3D" id="3.40.50.2060">
    <property type="match status" value="1"/>
</dbReference>
<dbReference type="InterPro" id="IPR001619">
    <property type="entry name" value="Sec1-like"/>
</dbReference>
<dbReference type="InterPro" id="IPR043154">
    <property type="entry name" value="Sec-1-like_dom1"/>
</dbReference>
<comment type="similarity">
    <text evidence="1">Belongs to the STXBP/unc-18/SEC1 family.</text>
</comment>
<dbReference type="Pfam" id="PF00995">
    <property type="entry name" value="Sec1"/>
    <property type="match status" value="1"/>
</dbReference>
<dbReference type="InterPro" id="IPR027482">
    <property type="entry name" value="Sec1-like_dom2"/>
</dbReference>